<dbReference type="InterPro" id="IPR000073">
    <property type="entry name" value="AB_hydrolase_1"/>
</dbReference>
<dbReference type="PANTHER" id="PTHR42916:SF1">
    <property type="entry name" value="PROTEIN PHYLLO, CHLOROPLASTIC"/>
    <property type="match status" value="1"/>
</dbReference>
<evidence type="ECO:0000256" key="1">
    <source>
        <dbReference type="ARBA" id="ARBA00023239"/>
    </source>
</evidence>
<protein>
    <submittedName>
        <fullName evidence="3">2-succinyl-6-hydroxy-2, 4-cyclohexadiene-1-carboxylate synthase</fullName>
    </submittedName>
</protein>
<dbReference type="AlphaFoldDB" id="A0A2G6KBM1"/>
<evidence type="ECO:0000313" key="4">
    <source>
        <dbReference type="Proteomes" id="UP000230914"/>
    </source>
</evidence>
<sequence>MTPVPADEHLVLLHGFTQTHRHWHHTASLITKAITPPPRLTFVDLAGHGLSSDDRPADIVELAGPVIELAGPGTYVGYSMGGRVALTAAVQHPGSIKRLVVIGATAGLDTPDERHQRIAHDDALANQVVAEGVDAFLDRWLTAPLFAGLPPDPTGDIERRRNTEAGLAHSLRSYGTGTMTPLWDRLGEVEIPVLVLAGEHDNKFTALGQRLAQHLPSATFDTIADAGHAAHLEQPVATATRIVTWLTTTARGSSQR</sequence>
<evidence type="ECO:0000313" key="3">
    <source>
        <dbReference type="EMBL" id="PIE33073.1"/>
    </source>
</evidence>
<reference evidence="3 4" key="1">
    <citation type="submission" date="2017-10" db="EMBL/GenBank/DDBJ databases">
        <title>Novel microbial diversity and functional potential in the marine mammal oral microbiome.</title>
        <authorList>
            <person name="Dudek N.K."/>
            <person name="Sun C.L."/>
            <person name="Burstein D."/>
            <person name="Kantor R.S."/>
            <person name="Aliaga Goltsman D.S."/>
            <person name="Bik E.M."/>
            <person name="Thomas B.C."/>
            <person name="Banfield J.F."/>
            <person name="Relman D.A."/>
        </authorList>
    </citation>
    <scope>NUCLEOTIDE SEQUENCE [LARGE SCALE GENOMIC DNA]</scope>
    <source>
        <strain evidence="3">DOLJORAL78_61_10</strain>
    </source>
</reference>
<dbReference type="Pfam" id="PF12697">
    <property type="entry name" value="Abhydrolase_6"/>
    <property type="match status" value="1"/>
</dbReference>
<dbReference type="SUPFAM" id="SSF53474">
    <property type="entry name" value="alpha/beta-Hydrolases"/>
    <property type="match status" value="1"/>
</dbReference>
<dbReference type="PANTHER" id="PTHR42916">
    <property type="entry name" value="2-SUCCINYL-5-ENOLPYRUVYL-6-HYDROXY-3-CYCLOHEXENE-1-CARBOXYLATE SYNTHASE"/>
    <property type="match status" value="1"/>
</dbReference>
<dbReference type="GO" id="GO:0016829">
    <property type="term" value="F:lyase activity"/>
    <property type="evidence" value="ECO:0007669"/>
    <property type="project" value="UniProtKB-KW"/>
</dbReference>
<feature type="domain" description="AB hydrolase-1" evidence="2">
    <location>
        <begin position="10"/>
        <end position="239"/>
    </location>
</feature>
<accession>A0A2G6KBM1</accession>
<name>A0A2G6KBM1_9ACTN</name>
<gene>
    <name evidence="3" type="ORF">CSA55_02365</name>
</gene>
<proteinExistence type="predicted"/>
<organism evidence="3 4">
    <name type="scientific">Ilumatobacter coccineus</name>
    <dbReference type="NCBI Taxonomy" id="467094"/>
    <lineage>
        <taxon>Bacteria</taxon>
        <taxon>Bacillati</taxon>
        <taxon>Actinomycetota</taxon>
        <taxon>Acidimicrobiia</taxon>
        <taxon>Acidimicrobiales</taxon>
        <taxon>Ilumatobacteraceae</taxon>
        <taxon>Ilumatobacter</taxon>
    </lineage>
</organism>
<dbReference type="Proteomes" id="UP000230914">
    <property type="component" value="Unassembled WGS sequence"/>
</dbReference>
<keyword evidence="1" id="KW-0456">Lyase</keyword>
<dbReference type="EMBL" id="PDSL01000038">
    <property type="protein sequence ID" value="PIE33073.1"/>
    <property type="molecule type" value="Genomic_DNA"/>
</dbReference>
<dbReference type="InterPro" id="IPR029058">
    <property type="entry name" value="AB_hydrolase_fold"/>
</dbReference>
<comment type="caution">
    <text evidence="3">The sequence shown here is derived from an EMBL/GenBank/DDBJ whole genome shotgun (WGS) entry which is preliminary data.</text>
</comment>
<dbReference type="Gene3D" id="3.40.50.1820">
    <property type="entry name" value="alpha/beta hydrolase"/>
    <property type="match status" value="1"/>
</dbReference>
<evidence type="ECO:0000259" key="2">
    <source>
        <dbReference type="Pfam" id="PF12697"/>
    </source>
</evidence>